<dbReference type="SUPFAM" id="SSF56784">
    <property type="entry name" value="HAD-like"/>
    <property type="match status" value="1"/>
</dbReference>
<organism evidence="5 6">
    <name type="scientific">Saccharopolyspora spinosa</name>
    <dbReference type="NCBI Taxonomy" id="60894"/>
    <lineage>
        <taxon>Bacteria</taxon>
        <taxon>Bacillati</taxon>
        <taxon>Actinomycetota</taxon>
        <taxon>Actinomycetes</taxon>
        <taxon>Pseudonocardiales</taxon>
        <taxon>Pseudonocardiaceae</taxon>
        <taxon>Saccharopolyspora</taxon>
    </lineage>
</organism>
<dbReference type="EMBL" id="PJNB01000001">
    <property type="protein sequence ID" value="PKW12639.1"/>
    <property type="molecule type" value="Genomic_DNA"/>
</dbReference>
<proteinExistence type="predicted"/>
<dbReference type="InterPro" id="IPR023214">
    <property type="entry name" value="HAD_sf"/>
</dbReference>
<dbReference type="NCBIfam" id="TIGR01549">
    <property type="entry name" value="HAD-SF-IA-v1"/>
    <property type="match status" value="1"/>
</dbReference>
<dbReference type="OrthoDB" id="3680851at2"/>
<keyword evidence="3" id="KW-0460">Magnesium</keyword>
<reference evidence="5" key="1">
    <citation type="submission" date="2017-12" db="EMBL/GenBank/DDBJ databases">
        <title>Sequencing the genomes of 1000 Actinobacteria strains.</title>
        <authorList>
            <person name="Klenk H.-P."/>
        </authorList>
    </citation>
    <scope>NUCLEOTIDE SEQUENCE [LARGE SCALE GENOMIC DNA]</scope>
    <source>
        <strain evidence="5">DSM 44228</strain>
    </source>
</reference>
<dbReference type="Gene3D" id="1.20.120.1600">
    <property type="match status" value="1"/>
</dbReference>
<name>A0A2N3XPP4_SACSN</name>
<dbReference type="GO" id="GO:0016787">
    <property type="term" value="F:hydrolase activity"/>
    <property type="evidence" value="ECO:0007669"/>
    <property type="project" value="UniProtKB-KW"/>
</dbReference>
<protein>
    <submittedName>
        <fullName evidence="5">Hydrolase of the HAD superfamily</fullName>
    </submittedName>
</protein>
<evidence type="ECO:0000256" key="3">
    <source>
        <dbReference type="ARBA" id="ARBA00022842"/>
    </source>
</evidence>
<keyword evidence="6" id="KW-1185">Reference proteome</keyword>
<dbReference type="Gene3D" id="3.40.50.1000">
    <property type="entry name" value="HAD superfamily/HAD-like"/>
    <property type="match status" value="1"/>
</dbReference>
<dbReference type="Proteomes" id="UP000233786">
    <property type="component" value="Unassembled WGS sequence"/>
</dbReference>
<comment type="caution">
    <text evidence="5">The sequence shown here is derived from an EMBL/GenBank/DDBJ whole genome shotgun (WGS) entry which is preliminary data.</text>
</comment>
<dbReference type="AlphaFoldDB" id="A0A2N3XPP4"/>
<evidence type="ECO:0000256" key="4">
    <source>
        <dbReference type="SAM" id="MobiDB-lite"/>
    </source>
</evidence>
<dbReference type="InterPro" id="IPR006439">
    <property type="entry name" value="HAD-SF_hydro_IA"/>
</dbReference>
<keyword evidence="2 5" id="KW-0378">Hydrolase</keyword>
<dbReference type="SFLD" id="SFLDG01129">
    <property type="entry name" value="C1.5:_HAD__Beta-PGM__Phosphata"/>
    <property type="match status" value="1"/>
</dbReference>
<evidence type="ECO:0000313" key="5">
    <source>
        <dbReference type="EMBL" id="PKW12639.1"/>
    </source>
</evidence>
<sequence>MPHQPRSESGADRIDLVLLDVGGPIYDDKAYRDALLRAARELAAEDGRSIDEAEFQQVYDERRQAQGGSLRTAVAERFLTAQDRQRLSDRVERYWEYPPSALYPDVLPTLRQLAGRYKIAVVANQRAVVVDALRRDGVADFIDIWAVSEVVGAEKPDPRIFQHALQEAGVEPKNAVHVGNRLDTDVRGAHHVGLRTVWVVRGEAPPEPTPEQFAEPDVAVYSLTELPDALERLREGTMSERISPARPAGRMAP</sequence>
<dbReference type="InterPro" id="IPR051400">
    <property type="entry name" value="HAD-like_hydrolase"/>
</dbReference>
<evidence type="ECO:0000256" key="1">
    <source>
        <dbReference type="ARBA" id="ARBA00001946"/>
    </source>
</evidence>
<gene>
    <name evidence="5" type="ORF">A8926_0111</name>
</gene>
<dbReference type="SFLD" id="SFLDS00003">
    <property type="entry name" value="Haloacid_Dehalogenase"/>
    <property type="match status" value="1"/>
</dbReference>
<dbReference type="GO" id="GO:0044281">
    <property type="term" value="P:small molecule metabolic process"/>
    <property type="evidence" value="ECO:0007669"/>
    <property type="project" value="UniProtKB-ARBA"/>
</dbReference>
<dbReference type="RefSeq" id="WP_010315753.1">
    <property type="nucleotide sequence ID" value="NZ_CP061007.1"/>
</dbReference>
<evidence type="ECO:0000313" key="6">
    <source>
        <dbReference type="Proteomes" id="UP000233786"/>
    </source>
</evidence>
<evidence type="ECO:0000256" key="2">
    <source>
        <dbReference type="ARBA" id="ARBA00022801"/>
    </source>
</evidence>
<dbReference type="STRING" id="994479.GCA_000194155_07775"/>
<dbReference type="InterPro" id="IPR036412">
    <property type="entry name" value="HAD-like_sf"/>
</dbReference>
<feature type="region of interest" description="Disordered" evidence="4">
    <location>
        <begin position="233"/>
        <end position="253"/>
    </location>
</feature>
<accession>A0A2N3XPP4</accession>
<dbReference type="Pfam" id="PF00702">
    <property type="entry name" value="Hydrolase"/>
    <property type="match status" value="1"/>
</dbReference>
<dbReference type="PANTHER" id="PTHR46470">
    <property type="entry name" value="N-ACYLNEURAMINATE-9-PHOSPHATASE"/>
    <property type="match status" value="1"/>
</dbReference>
<dbReference type="NCBIfam" id="TIGR01509">
    <property type="entry name" value="HAD-SF-IA-v3"/>
    <property type="match status" value="1"/>
</dbReference>
<comment type="cofactor">
    <cofactor evidence="1">
        <name>Mg(2+)</name>
        <dbReference type="ChEBI" id="CHEBI:18420"/>
    </cofactor>
</comment>